<dbReference type="PRINTS" id="PR00722">
    <property type="entry name" value="CHYMOTRYPSIN"/>
</dbReference>
<dbReference type="PROSITE" id="PS00135">
    <property type="entry name" value="TRYPSIN_SER"/>
    <property type="match status" value="1"/>
</dbReference>
<dbReference type="InterPro" id="IPR001254">
    <property type="entry name" value="Trypsin_dom"/>
</dbReference>
<dbReference type="SUPFAM" id="SSF50494">
    <property type="entry name" value="Trypsin-like serine proteases"/>
    <property type="match status" value="1"/>
</dbReference>
<dbReference type="InterPro" id="IPR033116">
    <property type="entry name" value="TRYPSIN_SER"/>
</dbReference>
<dbReference type="Proteomes" id="UP000517916">
    <property type="component" value="Unassembled WGS sequence"/>
</dbReference>
<name>A0ABR6BFY7_9PSEU</name>
<dbReference type="SMART" id="SM00020">
    <property type="entry name" value="Tryp_SPc"/>
    <property type="match status" value="1"/>
</dbReference>
<dbReference type="RefSeq" id="WP_318296256.1">
    <property type="nucleotide sequence ID" value="NZ_BAAABQ010000059.1"/>
</dbReference>
<dbReference type="Gene3D" id="2.40.10.10">
    <property type="entry name" value="Trypsin-like serine proteases"/>
    <property type="match status" value="1"/>
</dbReference>
<evidence type="ECO:0000256" key="2">
    <source>
        <dbReference type="RuleBase" id="RU363034"/>
    </source>
</evidence>
<dbReference type="InterPro" id="IPR009003">
    <property type="entry name" value="Peptidase_S1_PA"/>
</dbReference>
<sequence>MTALVVATAGIAAAQPSVVGGERVSLAERPWVVYLTDSSGFQYCGGALVASDKVVTAGHCAVDRLPEDVRVVVGREDKLSASGQSVPVDQIWLHPGYRRDPAAGADVAVLTLTRPVRARPVPISADRDRGAPGKVATVLGWGRTSETGPVSEFLMGAQVPIASDDQCRRAYAEYDSRVMLCAGYEAGGVDTCQGDSGGPLVVDGELVGITSFGEGCARAGKYGVYTRVASYAPLIQAQLGP</sequence>
<gene>
    <name evidence="4" type="ORF">BC739_002985</name>
</gene>
<dbReference type="InterPro" id="IPR001314">
    <property type="entry name" value="Peptidase_S1A"/>
</dbReference>
<keyword evidence="2" id="KW-0645">Protease</keyword>
<keyword evidence="2" id="KW-0720">Serine protease</keyword>
<evidence type="ECO:0000256" key="1">
    <source>
        <dbReference type="ARBA" id="ARBA00023157"/>
    </source>
</evidence>
<evidence type="ECO:0000313" key="5">
    <source>
        <dbReference type="Proteomes" id="UP000517916"/>
    </source>
</evidence>
<dbReference type="Pfam" id="PF00089">
    <property type="entry name" value="Trypsin"/>
    <property type="match status" value="1"/>
</dbReference>
<dbReference type="CDD" id="cd00190">
    <property type="entry name" value="Tryp_SPc"/>
    <property type="match status" value="1"/>
</dbReference>
<dbReference type="InterPro" id="IPR018114">
    <property type="entry name" value="TRYPSIN_HIS"/>
</dbReference>
<dbReference type="InterPro" id="IPR043504">
    <property type="entry name" value="Peptidase_S1_PA_chymotrypsin"/>
</dbReference>
<dbReference type="PROSITE" id="PS00134">
    <property type="entry name" value="TRYPSIN_HIS"/>
    <property type="match status" value="1"/>
</dbReference>
<comment type="caution">
    <text evidence="4">The sequence shown here is derived from an EMBL/GenBank/DDBJ whole genome shotgun (WGS) entry which is preliminary data.</text>
</comment>
<keyword evidence="2" id="KW-0378">Hydrolase</keyword>
<organism evidence="4 5">
    <name type="scientific">Kutzneria viridogrisea</name>
    <dbReference type="NCBI Taxonomy" id="47990"/>
    <lineage>
        <taxon>Bacteria</taxon>
        <taxon>Bacillati</taxon>
        <taxon>Actinomycetota</taxon>
        <taxon>Actinomycetes</taxon>
        <taxon>Pseudonocardiales</taxon>
        <taxon>Pseudonocardiaceae</taxon>
        <taxon>Kutzneria</taxon>
    </lineage>
</organism>
<accession>A0ABR6BFY7</accession>
<dbReference type="PANTHER" id="PTHR24252:SF7">
    <property type="entry name" value="HYALIN"/>
    <property type="match status" value="1"/>
</dbReference>
<dbReference type="PANTHER" id="PTHR24252">
    <property type="entry name" value="ACROSIN-RELATED"/>
    <property type="match status" value="1"/>
</dbReference>
<feature type="domain" description="Peptidase S1" evidence="3">
    <location>
        <begin position="18"/>
        <end position="240"/>
    </location>
</feature>
<keyword evidence="5" id="KW-1185">Reference proteome</keyword>
<dbReference type="PROSITE" id="PS50240">
    <property type="entry name" value="TRYPSIN_DOM"/>
    <property type="match status" value="1"/>
</dbReference>
<evidence type="ECO:0000259" key="3">
    <source>
        <dbReference type="PROSITE" id="PS50240"/>
    </source>
</evidence>
<proteinExistence type="predicted"/>
<dbReference type="EMBL" id="JACJID010000002">
    <property type="protein sequence ID" value="MBA8925786.1"/>
    <property type="molecule type" value="Genomic_DNA"/>
</dbReference>
<protein>
    <submittedName>
        <fullName evidence="4">Secreted trypsin-like serine protease</fullName>
    </submittedName>
</protein>
<reference evidence="4 5" key="1">
    <citation type="submission" date="2020-08" db="EMBL/GenBank/DDBJ databases">
        <title>Genomic Encyclopedia of Archaeal and Bacterial Type Strains, Phase II (KMG-II): from individual species to whole genera.</title>
        <authorList>
            <person name="Goeker M."/>
        </authorList>
    </citation>
    <scope>NUCLEOTIDE SEQUENCE [LARGE SCALE GENOMIC DNA]</scope>
    <source>
        <strain evidence="4 5">DSM 43850</strain>
    </source>
</reference>
<keyword evidence="1" id="KW-1015">Disulfide bond</keyword>
<evidence type="ECO:0000313" key="4">
    <source>
        <dbReference type="EMBL" id="MBA8925786.1"/>
    </source>
</evidence>